<protein>
    <submittedName>
        <fullName evidence="4">Site-specific integrase</fullName>
    </submittedName>
</protein>
<accession>A0A9D2AAJ2</accession>
<dbReference type="InterPro" id="IPR044068">
    <property type="entry name" value="CB"/>
</dbReference>
<reference evidence="4" key="2">
    <citation type="submission" date="2021-04" db="EMBL/GenBank/DDBJ databases">
        <authorList>
            <person name="Gilroy R."/>
        </authorList>
    </citation>
    <scope>NUCLEOTIDE SEQUENCE</scope>
    <source>
        <strain evidence="4">6627</strain>
    </source>
</reference>
<feature type="domain" description="Core-binding (CB)" evidence="3">
    <location>
        <begin position="1"/>
        <end position="92"/>
    </location>
</feature>
<dbReference type="GO" id="GO:0003677">
    <property type="term" value="F:DNA binding"/>
    <property type="evidence" value="ECO:0007669"/>
    <property type="project" value="UniProtKB-UniRule"/>
</dbReference>
<reference evidence="4" key="1">
    <citation type="journal article" date="2021" name="PeerJ">
        <title>Extensive microbial diversity within the chicken gut microbiome revealed by metagenomics and culture.</title>
        <authorList>
            <person name="Gilroy R."/>
            <person name="Ravi A."/>
            <person name="Getino M."/>
            <person name="Pursley I."/>
            <person name="Horton D.L."/>
            <person name="Alikhan N.F."/>
            <person name="Baker D."/>
            <person name="Gharbi K."/>
            <person name="Hall N."/>
            <person name="Watson M."/>
            <person name="Adriaenssens E.M."/>
            <person name="Foster-Nyarko E."/>
            <person name="Jarju S."/>
            <person name="Secka A."/>
            <person name="Antonio M."/>
            <person name="Oren A."/>
            <person name="Chaudhuri R.R."/>
            <person name="La Ragione R."/>
            <person name="Hildebrand F."/>
            <person name="Pallen M.J."/>
        </authorList>
    </citation>
    <scope>NUCLEOTIDE SEQUENCE</scope>
    <source>
        <strain evidence="4">6627</strain>
    </source>
</reference>
<sequence length="271" mass="32119">MDYPFKKLFIDFLKNEQYLSSSTINDLSSDVARFFTFLKTNNTEYQKQLSIAAISTLDIKNYLSKLQIEKNIKNSTYNKILTHLNRYFIFLFEHELSNSLPTLSIKGIEKKKVKQHVIQPWTNKLTELLANQELSFYTRITLLLIAHYYTIKEIINPSFYQVLTDETWNESELIFLHQFEEFHQQFAKKQHSKAIYLKQKIDIANPILSLPGLHKILKKDQAKVQFELKPSKLYQDAVLTYITNHQNYSDKKLCQNLHLTTESLNYYRSML</sequence>
<dbReference type="Pfam" id="PF02899">
    <property type="entry name" value="Phage_int_SAM_1"/>
    <property type="match status" value="1"/>
</dbReference>
<dbReference type="Gene3D" id="1.10.150.130">
    <property type="match status" value="1"/>
</dbReference>
<dbReference type="GO" id="GO:0015074">
    <property type="term" value="P:DNA integration"/>
    <property type="evidence" value="ECO:0007669"/>
    <property type="project" value="InterPro"/>
</dbReference>
<dbReference type="SUPFAM" id="SSF47823">
    <property type="entry name" value="lambda integrase-like, N-terminal domain"/>
    <property type="match status" value="1"/>
</dbReference>
<evidence type="ECO:0000256" key="1">
    <source>
        <dbReference type="ARBA" id="ARBA00023125"/>
    </source>
</evidence>
<proteinExistence type="predicted"/>
<dbReference type="PROSITE" id="PS51900">
    <property type="entry name" value="CB"/>
    <property type="match status" value="1"/>
</dbReference>
<organism evidence="4 5">
    <name type="scientific">Candidatus Ligilactobacillus excrementigallinarum</name>
    <dbReference type="NCBI Taxonomy" id="2838641"/>
    <lineage>
        <taxon>Bacteria</taxon>
        <taxon>Bacillati</taxon>
        <taxon>Bacillota</taxon>
        <taxon>Bacilli</taxon>
        <taxon>Lactobacillales</taxon>
        <taxon>Lactobacillaceae</taxon>
        <taxon>Ligilactobacillus</taxon>
    </lineage>
</organism>
<keyword evidence="1 2" id="KW-0238">DNA-binding</keyword>
<dbReference type="AlphaFoldDB" id="A0A9D2AAJ2"/>
<gene>
    <name evidence="4" type="ORF">H9861_06155</name>
</gene>
<dbReference type="InterPro" id="IPR004107">
    <property type="entry name" value="Integrase_SAM-like_N"/>
</dbReference>
<evidence type="ECO:0000313" key="5">
    <source>
        <dbReference type="Proteomes" id="UP000823963"/>
    </source>
</evidence>
<comment type="caution">
    <text evidence="4">The sequence shown here is derived from an EMBL/GenBank/DDBJ whole genome shotgun (WGS) entry which is preliminary data.</text>
</comment>
<evidence type="ECO:0000256" key="2">
    <source>
        <dbReference type="PROSITE-ProRule" id="PRU01248"/>
    </source>
</evidence>
<dbReference type="Proteomes" id="UP000823963">
    <property type="component" value="Unassembled WGS sequence"/>
</dbReference>
<name>A0A9D2AAJ2_9LACO</name>
<dbReference type="EMBL" id="DXFP01000055">
    <property type="protein sequence ID" value="HIX02321.1"/>
    <property type="molecule type" value="Genomic_DNA"/>
</dbReference>
<evidence type="ECO:0000259" key="3">
    <source>
        <dbReference type="PROSITE" id="PS51900"/>
    </source>
</evidence>
<dbReference type="InterPro" id="IPR010998">
    <property type="entry name" value="Integrase_recombinase_N"/>
</dbReference>
<evidence type="ECO:0000313" key="4">
    <source>
        <dbReference type="EMBL" id="HIX02321.1"/>
    </source>
</evidence>